<name>A0ABP7VCT9_9ACTN</name>
<dbReference type="CDD" id="cd01563">
    <property type="entry name" value="Thr-synth_1"/>
    <property type="match status" value="1"/>
</dbReference>
<keyword evidence="4" id="KW-0456">Lyase</keyword>
<evidence type="ECO:0000259" key="6">
    <source>
        <dbReference type="Pfam" id="PF00291"/>
    </source>
</evidence>
<protein>
    <recommendedName>
        <fullName evidence="5">Threonine synthase</fullName>
        <ecNumber evidence="5">4.2.3.1</ecNumber>
    </recommendedName>
</protein>
<dbReference type="InterPro" id="IPR004450">
    <property type="entry name" value="Thr_synthase-like"/>
</dbReference>
<dbReference type="EMBL" id="BAAAZG010000007">
    <property type="protein sequence ID" value="GAA4064532.1"/>
    <property type="molecule type" value="Genomic_DNA"/>
</dbReference>
<keyword evidence="3" id="KW-0663">Pyridoxal phosphate</keyword>
<dbReference type="PANTHER" id="PTHR48078:SF6">
    <property type="entry name" value="L-THREONINE DEHYDRATASE CATABOLIC TDCB"/>
    <property type="match status" value="1"/>
</dbReference>
<dbReference type="PANTHER" id="PTHR48078">
    <property type="entry name" value="THREONINE DEHYDRATASE, MITOCHONDRIAL-RELATED"/>
    <property type="match status" value="1"/>
</dbReference>
<dbReference type="InterPro" id="IPR036052">
    <property type="entry name" value="TrpB-like_PALP_sf"/>
</dbReference>
<dbReference type="RefSeq" id="WP_344943580.1">
    <property type="nucleotide sequence ID" value="NZ_BAAAZG010000007.1"/>
</dbReference>
<evidence type="ECO:0000313" key="8">
    <source>
        <dbReference type="Proteomes" id="UP001500683"/>
    </source>
</evidence>
<evidence type="ECO:0000256" key="1">
    <source>
        <dbReference type="ARBA" id="ARBA00001933"/>
    </source>
</evidence>
<accession>A0ABP7VCT9</accession>
<proteinExistence type="inferred from homology"/>
<comment type="similarity">
    <text evidence="2">Belongs to the threonine synthase family.</text>
</comment>
<dbReference type="NCBIfam" id="TIGR00260">
    <property type="entry name" value="thrC"/>
    <property type="match status" value="1"/>
</dbReference>
<reference evidence="8" key="1">
    <citation type="journal article" date="2019" name="Int. J. Syst. Evol. Microbiol.">
        <title>The Global Catalogue of Microorganisms (GCM) 10K type strain sequencing project: providing services to taxonomists for standard genome sequencing and annotation.</title>
        <authorList>
            <consortium name="The Broad Institute Genomics Platform"/>
            <consortium name="The Broad Institute Genome Sequencing Center for Infectious Disease"/>
            <person name="Wu L."/>
            <person name="Ma J."/>
        </authorList>
    </citation>
    <scope>NUCLEOTIDE SEQUENCE [LARGE SCALE GENOMIC DNA]</scope>
    <source>
        <strain evidence="8">JCM 16702</strain>
    </source>
</reference>
<evidence type="ECO:0000256" key="3">
    <source>
        <dbReference type="ARBA" id="ARBA00022898"/>
    </source>
</evidence>
<dbReference type="InterPro" id="IPR001926">
    <property type="entry name" value="TrpB-like_PALP"/>
</dbReference>
<feature type="domain" description="Tryptophan synthase beta chain-like PALP" evidence="6">
    <location>
        <begin position="82"/>
        <end position="382"/>
    </location>
</feature>
<dbReference type="Gene3D" id="3.40.50.1100">
    <property type="match status" value="2"/>
</dbReference>
<dbReference type="InterPro" id="IPR050147">
    <property type="entry name" value="Ser/Thr_Dehydratase"/>
</dbReference>
<keyword evidence="8" id="KW-1185">Reference proteome</keyword>
<evidence type="ECO:0000256" key="5">
    <source>
        <dbReference type="NCBIfam" id="TIGR00260"/>
    </source>
</evidence>
<evidence type="ECO:0000256" key="2">
    <source>
        <dbReference type="ARBA" id="ARBA00005517"/>
    </source>
</evidence>
<organism evidence="7 8">
    <name type="scientific">Actinomadura miaoliensis</name>
    <dbReference type="NCBI Taxonomy" id="430685"/>
    <lineage>
        <taxon>Bacteria</taxon>
        <taxon>Bacillati</taxon>
        <taxon>Actinomycetota</taxon>
        <taxon>Actinomycetes</taxon>
        <taxon>Streptosporangiales</taxon>
        <taxon>Thermomonosporaceae</taxon>
        <taxon>Actinomadura</taxon>
    </lineage>
</organism>
<dbReference type="Proteomes" id="UP001500683">
    <property type="component" value="Unassembled WGS sequence"/>
</dbReference>
<sequence>MAVTPAVDLGPATALTCRECGHTRELGPHYACEECFGPLEISYDFAGVSRADIEAGPRNIWRYRGLLPVPGNVADTPNTEPGLTRLVRADQLAESLGLRRLWVKDDSGNPTHSFKDRVVAVALAAARELGFKVLACPSTGNLANAVAAAAARAGIRSAVFVPSDLERQKILTTAVYGGTFVTVDGNYDDVNRLASEIAGEQDDWAFVNVNVRPYYAEGSKTLGYEIAEQLGWRLPDQIVVPVASGSQLTKIDKAFQELIKLGLVEDKPYRVFGAQATGCSPVAAAFKQGHDVVRPVKPDTIAKSLAIGNPADGPYVLDVTRRTGGAVEDVTDEQVVEGIRLLARTEGIFGETAGGVTVASLRKLAESGALDPEAETVIINSGDGLKTLDAVAPVVAPTANIAPSLEAFRAAGLA</sequence>
<gene>
    <name evidence="7" type="primary">thrC_1</name>
    <name evidence="7" type="ORF">GCM10022214_17960</name>
</gene>
<evidence type="ECO:0000313" key="7">
    <source>
        <dbReference type="EMBL" id="GAA4064532.1"/>
    </source>
</evidence>
<dbReference type="EC" id="4.2.3.1" evidence="5"/>
<dbReference type="Pfam" id="PF00291">
    <property type="entry name" value="PALP"/>
    <property type="match status" value="1"/>
</dbReference>
<comment type="cofactor">
    <cofactor evidence="1">
        <name>pyridoxal 5'-phosphate</name>
        <dbReference type="ChEBI" id="CHEBI:597326"/>
    </cofactor>
</comment>
<comment type="caution">
    <text evidence="7">The sequence shown here is derived from an EMBL/GenBank/DDBJ whole genome shotgun (WGS) entry which is preliminary data.</text>
</comment>
<evidence type="ECO:0000256" key="4">
    <source>
        <dbReference type="ARBA" id="ARBA00023239"/>
    </source>
</evidence>
<dbReference type="SUPFAM" id="SSF53686">
    <property type="entry name" value="Tryptophan synthase beta subunit-like PLP-dependent enzymes"/>
    <property type="match status" value="1"/>
</dbReference>